<feature type="compositionally biased region" description="Polar residues" evidence="1">
    <location>
        <begin position="37"/>
        <end position="51"/>
    </location>
</feature>
<comment type="caution">
    <text evidence="2">The sequence shown here is derived from an EMBL/GenBank/DDBJ whole genome shotgun (WGS) entry which is preliminary data.</text>
</comment>
<dbReference type="EMBL" id="JANPWZ010000514">
    <property type="protein sequence ID" value="KAJ3575850.1"/>
    <property type="molecule type" value="Genomic_DNA"/>
</dbReference>
<reference evidence="2" key="1">
    <citation type="submission" date="2022-07" db="EMBL/GenBank/DDBJ databases">
        <title>Genome Sequence of Xylaria arbuscula.</title>
        <authorList>
            <person name="Buettner E."/>
        </authorList>
    </citation>
    <scope>NUCLEOTIDE SEQUENCE</scope>
    <source>
        <strain evidence="2">VT107</strain>
    </source>
</reference>
<feature type="region of interest" description="Disordered" evidence="1">
    <location>
        <begin position="28"/>
        <end position="81"/>
    </location>
</feature>
<dbReference type="AlphaFoldDB" id="A0A9W8NHE0"/>
<evidence type="ECO:0000313" key="3">
    <source>
        <dbReference type="Proteomes" id="UP001148614"/>
    </source>
</evidence>
<proteinExistence type="predicted"/>
<feature type="compositionally biased region" description="Low complexity" evidence="1">
    <location>
        <begin position="144"/>
        <end position="176"/>
    </location>
</feature>
<dbReference type="Proteomes" id="UP001148614">
    <property type="component" value="Unassembled WGS sequence"/>
</dbReference>
<keyword evidence="3" id="KW-1185">Reference proteome</keyword>
<organism evidence="2 3">
    <name type="scientific">Xylaria arbuscula</name>
    <dbReference type="NCBI Taxonomy" id="114810"/>
    <lineage>
        <taxon>Eukaryota</taxon>
        <taxon>Fungi</taxon>
        <taxon>Dikarya</taxon>
        <taxon>Ascomycota</taxon>
        <taxon>Pezizomycotina</taxon>
        <taxon>Sordariomycetes</taxon>
        <taxon>Xylariomycetidae</taxon>
        <taxon>Xylariales</taxon>
        <taxon>Xylariaceae</taxon>
        <taxon>Xylaria</taxon>
    </lineage>
</organism>
<evidence type="ECO:0000313" key="2">
    <source>
        <dbReference type="EMBL" id="KAJ3575850.1"/>
    </source>
</evidence>
<protein>
    <submittedName>
        <fullName evidence="2">Uncharacterized protein</fullName>
    </submittedName>
</protein>
<evidence type="ECO:0000256" key="1">
    <source>
        <dbReference type="SAM" id="MobiDB-lite"/>
    </source>
</evidence>
<sequence length="427" mass="48505">MKYISQLGEARKRIAELEAEVSELRKRLNKQEAPGLRQSTTPSVRHNTVPTTLPHYALPTRSSQRKTLPEPDVDETEKDESRRVVHINGITYTYNNGTPILAALDISHKSYMRPTDASSKRALLSPDLGWGGASNWPNPPLYNESDLSESPSLESVTQSFDDSCSQTSSTSSSSSVTPPPDQEEEENKVDHSLEKVSRLDEGLKVDIKFVRTDSKKNLDYLCSGLRLAQKAIHREWCKDGLGGDKTQDFGDGPHTIPLGFTELTSWLDKFPRPGLARYGYSGYVILEAILGVVDPRNTMSHPTASELRNPFMIDGYLKKLQFVCIVLRYDEGAMEVRKLRDSLLADAREVCHYIENLHHWFSLPFVEEMEVQEHHIAMFKKCVRDWQGTGYNPEPGQEEQYDALHSLALNWTDRFPERSRRIRLGWS</sequence>
<accession>A0A9W8NHE0</accession>
<feature type="region of interest" description="Disordered" evidence="1">
    <location>
        <begin position="141"/>
        <end position="195"/>
    </location>
</feature>
<gene>
    <name evidence="2" type="ORF">NPX13_g3894</name>
</gene>
<name>A0A9W8NHE0_9PEZI</name>